<comment type="caution">
    <text evidence="1">The sequence shown here is derived from an EMBL/GenBank/DDBJ whole genome shotgun (WGS) entry which is preliminary data.</text>
</comment>
<dbReference type="GeneID" id="66129478"/>
<accession>A0AAN6I2Y8</accession>
<evidence type="ECO:0000313" key="1">
    <source>
        <dbReference type="EMBL" id="KAG7814913.1"/>
    </source>
</evidence>
<organism evidence="1 2">
    <name type="scientific">Pichia angusta</name>
    <name type="common">Yeast</name>
    <name type="synonym">Hansenula polymorpha</name>
    <dbReference type="NCBI Taxonomy" id="870730"/>
    <lineage>
        <taxon>Eukaryota</taxon>
        <taxon>Fungi</taxon>
        <taxon>Dikarya</taxon>
        <taxon>Ascomycota</taxon>
        <taxon>Saccharomycotina</taxon>
        <taxon>Pichiomycetes</taxon>
        <taxon>Pichiales</taxon>
        <taxon>Pichiaceae</taxon>
        <taxon>Ogataea</taxon>
    </lineage>
</organism>
<protein>
    <submittedName>
        <fullName evidence="1">Uncharacterized protein</fullName>
    </submittedName>
</protein>
<dbReference type="Proteomes" id="UP001196530">
    <property type="component" value="Unassembled WGS sequence"/>
</dbReference>
<reference evidence="1" key="1">
    <citation type="journal article" date="2021" name="G3 (Bethesda)">
        <title>Genomic diversity, chromosomal rearrangements, and interspecies hybridization in the ogataea polymorpha species complex.</title>
        <authorList>
            <person name="Hanson S.J."/>
            <person name="Cinneide E.O."/>
            <person name="Salzberg L.I."/>
            <person name="Wolfe K.H."/>
            <person name="McGowan J."/>
            <person name="Fitzpatrick D.A."/>
            <person name="Matlin K."/>
        </authorList>
    </citation>
    <scope>NUCLEOTIDE SEQUENCE</scope>
    <source>
        <strain evidence="1">61-244</strain>
    </source>
</reference>
<evidence type="ECO:0000313" key="2">
    <source>
        <dbReference type="Proteomes" id="UP001196530"/>
    </source>
</evidence>
<name>A0AAN6I2Y8_PICAN</name>
<dbReference type="AlphaFoldDB" id="A0AAN6I2Y8"/>
<sequence>FLSPLNLELTGVPDNALPEGRFTGMSRTRHTSPYWFLSSVSSMNSRTLALPIQFISQIQASVPRASGSATRGQMCSLDQGRPLSGGVHVAFQKQKESLSDHFVSTRPAHLPVSPPRLSRLVASESSGTLAHTWMTAFPCKCACISVEASVGS</sequence>
<dbReference type="EMBL" id="JAHLUX010000032">
    <property type="protein sequence ID" value="KAG7814913.1"/>
    <property type="molecule type" value="Genomic_DNA"/>
</dbReference>
<dbReference type="RefSeq" id="XP_043057264.1">
    <property type="nucleotide sequence ID" value="XM_043206234.1"/>
</dbReference>
<proteinExistence type="predicted"/>
<gene>
    <name evidence="1" type="ORF">KL928_005429</name>
</gene>
<feature type="non-terminal residue" evidence="1">
    <location>
        <position position="1"/>
    </location>
</feature>